<protein>
    <recommendedName>
        <fullName evidence="3">WxL domain-containing protein</fullName>
    </recommendedName>
</protein>
<dbReference type="InterPro" id="IPR027994">
    <property type="entry name" value="WxL_dom"/>
</dbReference>
<sequence>MKKYTHFKLSLTLLLFAGTFLAASQSVYASNLDSNGSVTVERKETSESADPENPGEEVNPGEGPSTKGDLRIDFVSSLNFASAEITATNRTYDSLAQLFYSDTAARGYYIQISDFRSEASGWNLTLSQDSQFSSPIIQTLEDRSLKGATLSFGNGWANSAGNSQMPVVSRDTLAINEMNTAYTVAVAGKAQGKGVWTIAFGASGENTSNQENTLTALTDERGNSVIDPTFNKQSYSNSAVSLSVPETIKIYPVQYTTTLTWSLEAAPTE</sequence>
<name>A0A242K8X6_9ENTE</name>
<evidence type="ECO:0000313" key="5">
    <source>
        <dbReference type="EMBL" id="WYJ91209.1"/>
    </source>
</evidence>
<accession>A0A242K8X6</accession>
<keyword evidence="6" id="KW-1185">Reference proteome</keyword>
<dbReference type="RefSeq" id="WP_086348799.1">
    <property type="nucleotide sequence ID" value="NZ_CP147247.1"/>
</dbReference>
<dbReference type="Proteomes" id="UP000195141">
    <property type="component" value="Chromosome"/>
</dbReference>
<reference evidence="5" key="2">
    <citation type="submission" date="2017-05" db="EMBL/GenBank/DDBJ databases">
        <authorList>
            <consortium name="The Broad Institute Genomics Platform"/>
            <consortium name="The Broad Institute Genomic Center for Infectious Diseases"/>
            <person name="Earl A."/>
            <person name="Manson A."/>
            <person name="Schwartman J."/>
            <person name="Gilmore M."/>
            <person name="Abouelleil A."/>
            <person name="Cao P."/>
            <person name="Chapman S."/>
            <person name="Cusick C."/>
            <person name="Shea T."/>
            <person name="Young S."/>
            <person name="Neafsey D."/>
            <person name="Nusbaum C."/>
            <person name="Birren B."/>
        </authorList>
    </citation>
    <scope>NUCLEOTIDE SEQUENCE</scope>
    <source>
        <strain evidence="5">9E7_DIV0242</strain>
    </source>
</reference>
<evidence type="ECO:0000313" key="4">
    <source>
        <dbReference type="EMBL" id="OTP17602.1"/>
    </source>
</evidence>
<organism evidence="4">
    <name type="scientific">Candidatus Enterococcus clewellii</name>
    <dbReference type="NCBI Taxonomy" id="1834193"/>
    <lineage>
        <taxon>Bacteria</taxon>
        <taxon>Bacillati</taxon>
        <taxon>Bacillota</taxon>
        <taxon>Bacilli</taxon>
        <taxon>Lactobacillales</taxon>
        <taxon>Enterococcaceae</taxon>
        <taxon>Enterococcus</taxon>
    </lineage>
</organism>
<evidence type="ECO:0000313" key="6">
    <source>
        <dbReference type="Proteomes" id="UP000195141"/>
    </source>
</evidence>
<dbReference type="AlphaFoldDB" id="A0A242K8X6"/>
<evidence type="ECO:0000256" key="2">
    <source>
        <dbReference type="SAM" id="SignalP"/>
    </source>
</evidence>
<feature type="domain" description="WxL" evidence="3">
    <location>
        <begin position="30"/>
        <end position="267"/>
    </location>
</feature>
<evidence type="ECO:0000256" key="1">
    <source>
        <dbReference type="SAM" id="MobiDB-lite"/>
    </source>
</evidence>
<dbReference type="OrthoDB" id="2339326at2"/>
<evidence type="ECO:0000259" key="3">
    <source>
        <dbReference type="Pfam" id="PF13731"/>
    </source>
</evidence>
<dbReference type="EMBL" id="CP147247">
    <property type="protein sequence ID" value="WYJ91209.1"/>
    <property type="molecule type" value="Genomic_DNA"/>
</dbReference>
<reference evidence="4" key="1">
    <citation type="submission" date="2017-05" db="EMBL/GenBank/DDBJ databases">
        <title>The Genome Sequence of Enterococcus sp. 9E7_DIV0242.</title>
        <authorList>
            <consortium name="The Broad Institute Genomics Platform"/>
            <consortium name="The Broad Institute Genomic Center for Infectious Diseases"/>
            <person name="Earl A."/>
            <person name="Manson A."/>
            <person name="Schwartman J."/>
            <person name="Gilmore M."/>
            <person name="Abouelleil A."/>
            <person name="Cao P."/>
            <person name="Chapman S."/>
            <person name="Cusick C."/>
            <person name="Shea T."/>
            <person name="Young S."/>
            <person name="Neafsey D."/>
            <person name="Nusbaum C."/>
            <person name="Birren B."/>
        </authorList>
    </citation>
    <scope>NUCLEOTIDE SEQUENCE [LARGE SCALE GENOMIC DNA]</scope>
    <source>
        <strain evidence="4">9E7_DIV0242</strain>
    </source>
</reference>
<feature type="region of interest" description="Disordered" evidence="1">
    <location>
        <begin position="38"/>
        <end position="68"/>
    </location>
</feature>
<proteinExistence type="predicted"/>
<keyword evidence="2" id="KW-0732">Signal</keyword>
<dbReference type="Pfam" id="PF13731">
    <property type="entry name" value="WxL"/>
    <property type="match status" value="1"/>
</dbReference>
<gene>
    <name evidence="4" type="ORF">A5888_001740</name>
    <name evidence="5" type="ORF">A5888_002977</name>
</gene>
<dbReference type="EMBL" id="NGMM01000002">
    <property type="protein sequence ID" value="OTP17602.1"/>
    <property type="molecule type" value="Genomic_DNA"/>
</dbReference>
<feature type="signal peptide" evidence="2">
    <location>
        <begin position="1"/>
        <end position="29"/>
    </location>
</feature>
<reference evidence="5" key="3">
    <citation type="submission" date="2024-03" db="EMBL/GenBank/DDBJ databases">
        <title>The Genome Sequence of Enterococcus sp. DIV0242b.</title>
        <authorList>
            <consortium name="The Broad Institute Genomics Platform"/>
            <consortium name="The Broad Institute Microbial Omics Core"/>
            <consortium name="The Broad Institute Genomic Center for Infectious Diseases"/>
            <person name="Earl A."/>
            <person name="Manson A."/>
            <person name="Gilmore M."/>
            <person name="Schwartman J."/>
            <person name="Shea T."/>
            <person name="Abouelleil A."/>
            <person name="Cao P."/>
            <person name="Chapman S."/>
            <person name="Cusick C."/>
            <person name="Young S."/>
            <person name="Neafsey D."/>
            <person name="Nusbaum C."/>
            <person name="Birren B."/>
        </authorList>
    </citation>
    <scope>NUCLEOTIDE SEQUENCE</scope>
    <source>
        <strain evidence="5">9E7_DIV0242</strain>
    </source>
</reference>
<feature type="chain" id="PRO_5013235597" description="WxL domain-containing protein" evidence="2">
    <location>
        <begin position="30"/>
        <end position="269"/>
    </location>
</feature>